<dbReference type="EMBL" id="BMDD01000005">
    <property type="protein sequence ID" value="GGH84177.1"/>
    <property type="molecule type" value="Genomic_DNA"/>
</dbReference>
<dbReference type="Proteomes" id="UP000605427">
    <property type="component" value="Unassembled WGS sequence"/>
</dbReference>
<evidence type="ECO:0000313" key="2">
    <source>
        <dbReference type="Proteomes" id="UP000605427"/>
    </source>
</evidence>
<protein>
    <recommendedName>
        <fullName evidence="3">Resolvase/invertase-type recombinase catalytic domain-containing protein</fullName>
    </recommendedName>
</protein>
<organism evidence="1 2">
    <name type="scientific">Saccharibacillus endophyticus</name>
    <dbReference type="NCBI Taxonomy" id="2060666"/>
    <lineage>
        <taxon>Bacteria</taxon>
        <taxon>Bacillati</taxon>
        <taxon>Bacillota</taxon>
        <taxon>Bacilli</taxon>
        <taxon>Bacillales</taxon>
        <taxon>Paenibacillaceae</taxon>
        <taxon>Saccharibacillus</taxon>
    </lineage>
</organism>
<gene>
    <name evidence="1" type="ORF">GCM10007362_38620</name>
</gene>
<keyword evidence="2" id="KW-1185">Reference proteome</keyword>
<sequence length="90" mass="10024">MSDAFVVLAQLDRLDRIAGTKLGETGFVRAQGHHVGIPVDVIFQIMRDVQRKALAVSIGVFDENVENRLWSNNLFDICDAVGQLKRSEGR</sequence>
<evidence type="ECO:0008006" key="3">
    <source>
        <dbReference type="Google" id="ProtNLM"/>
    </source>
</evidence>
<evidence type="ECO:0000313" key="1">
    <source>
        <dbReference type="EMBL" id="GGH84177.1"/>
    </source>
</evidence>
<accession>A0ABQ2A4A8</accession>
<reference evidence="2" key="1">
    <citation type="journal article" date="2019" name="Int. J. Syst. Evol. Microbiol.">
        <title>The Global Catalogue of Microorganisms (GCM) 10K type strain sequencing project: providing services to taxonomists for standard genome sequencing and annotation.</title>
        <authorList>
            <consortium name="The Broad Institute Genomics Platform"/>
            <consortium name="The Broad Institute Genome Sequencing Center for Infectious Disease"/>
            <person name="Wu L."/>
            <person name="Ma J."/>
        </authorList>
    </citation>
    <scope>NUCLEOTIDE SEQUENCE [LARGE SCALE GENOMIC DNA]</scope>
    <source>
        <strain evidence="2">CCM 8702</strain>
    </source>
</reference>
<comment type="caution">
    <text evidence="1">The sequence shown here is derived from an EMBL/GenBank/DDBJ whole genome shotgun (WGS) entry which is preliminary data.</text>
</comment>
<name>A0ABQ2A4A8_9BACL</name>
<proteinExistence type="predicted"/>